<keyword evidence="2" id="KW-0963">Cytoplasm</keyword>
<dbReference type="PANTHER" id="PTHR12968:SF4">
    <property type="entry name" value="TECTONIC-LIKE COMPLEX MEMBER MKS1"/>
    <property type="match status" value="1"/>
</dbReference>
<evidence type="ECO:0000313" key="6">
    <source>
        <dbReference type="EMBL" id="KAK7087621.1"/>
    </source>
</evidence>
<dbReference type="AlphaFoldDB" id="A0AAN9AIS4"/>
<dbReference type="InterPro" id="IPR010796">
    <property type="entry name" value="C2_B9-type_dom"/>
</dbReference>
<protein>
    <recommendedName>
        <fullName evidence="8">Meckel syndrome type 1 protein</fullName>
    </recommendedName>
</protein>
<reference evidence="6 7" key="1">
    <citation type="submission" date="2024-02" db="EMBL/GenBank/DDBJ databases">
        <title>Chromosome-scale genome assembly of the rough periwinkle Littorina saxatilis.</title>
        <authorList>
            <person name="De Jode A."/>
            <person name="Faria R."/>
            <person name="Formenti G."/>
            <person name="Sims Y."/>
            <person name="Smith T.P."/>
            <person name="Tracey A."/>
            <person name="Wood J.M.D."/>
            <person name="Zagrodzka Z.B."/>
            <person name="Johannesson K."/>
            <person name="Butlin R.K."/>
            <person name="Leder E.H."/>
        </authorList>
    </citation>
    <scope>NUCLEOTIDE SEQUENCE [LARGE SCALE GENOMIC DNA]</scope>
    <source>
        <strain evidence="6">Snail1</strain>
        <tissue evidence="6">Muscle</tissue>
    </source>
</reference>
<evidence type="ECO:0008006" key="8">
    <source>
        <dbReference type="Google" id="ProtNLM"/>
    </source>
</evidence>
<dbReference type="Proteomes" id="UP001374579">
    <property type="component" value="Unassembled WGS sequence"/>
</dbReference>
<keyword evidence="5" id="KW-0966">Cell projection</keyword>
<accession>A0AAN9AIS4</accession>
<evidence type="ECO:0000256" key="5">
    <source>
        <dbReference type="ARBA" id="ARBA00023273"/>
    </source>
</evidence>
<proteinExistence type="predicted"/>
<dbReference type="PANTHER" id="PTHR12968">
    <property type="entry name" value="B9 DOMAIN-CONTAINING"/>
    <property type="match status" value="1"/>
</dbReference>
<evidence type="ECO:0000313" key="7">
    <source>
        <dbReference type="Proteomes" id="UP001374579"/>
    </source>
</evidence>
<dbReference type="PROSITE" id="PS51381">
    <property type="entry name" value="C2_B9"/>
    <property type="match status" value="1"/>
</dbReference>
<comment type="caution">
    <text evidence="6">The sequence shown here is derived from an EMBL/GenBank/DDBJ whole genome shotgun (WGS) entry which is preliminary data.</text>
</comment>
<keyword evidence="3" id="KW-0970">Cilium biogenesis/degradation</keyword>
<dbReference type="GO" id="GO:0036038">
    <property type="term" value="C:MKS complex"/>
    <property type="evidence" value="ECO:0007669"/>
    <property type="project" value="TreeGrafter"/>
</dbReference>
<dbReference type="Pfam" id="PF07162">
    <property type="entry name" value="B9-C2"/>
    <property type="match status" value="1"/>
</dbReference>
<dbReference type="GO" id="GO:0060271">
    <property type="term" value="P:cilium assembly"/>
    <property type="evidence" value="ECO:0007669"/>
    <property type="project" value="TreeGrafter"/>
</dbReference>
<sequence length="557" mass="63952">MAELHEPDVGTAYYRTNDAIKNLQIRVSVRRVTSSTMVGGGGGGGEPGENGEVEMKSMNEVAKQDKEERVIKWQEKIFSQREVELYSKTETCDSILEQKYNEEVTAILAKGKKPINRIFSYVDHDPYSHQDETVHYMTTSPKEKPSVLAEKMAHVRCRRVGGRQLKEKELGIIPKMNIVELEPTEDMVSKSHIEAPPMQIMYIMADLSPREKSAEEQDEYVLCCLQVNANGVLCIRPDFNRGRKPYIIETITIGREVYEYTIEHSSKEMSRTEQDKELKMYREVYTRHRDFLNACVGQDFEIPQPDVLRLTIYGEMISAQGFDLDNLYLHFFVDLPKNWYADRQQQLAWVTQTCATKTIGRDEVAYFSFPFHFELYYKPSPGSSSDPNDLPKFPLILIEVLSVDTWHRFFHEGYTYIQIPAKPGAETSKRDCWRPMGNSVSSKLRQFFIGGTPELDDPTYMSVPSTFDGTHLSKFGFRTETTGSVTSRINVMLQSRAFMEKKANKRTLGSVMDQLGISVMQANITSVLDAFKRARLKMMQAREAATRELLKDVEKRK</sequence>
<keyword evidence="7" id="KW-1185">Reference proteome</keyword>
<evidence type="ECO:0000256" key="4">
    <source>
        <dbReference type="ARBA" id="ARBA00023212"/>
    </source>
</evidence>
<evidence type="ECO:0000256" key="1">
    <source>
        <dbReference type="ARBA" id="ARBA00004120"/>
    </source>
</evidence>
<name>A0AAN9AIS4_9CAEN</name>
<evidence type="ECO:0000256" key="2">
    <source>
        <dbReference type="ARBA" id="ARBA00022490"/>
    </source>
</evidence>
<dbReference type="EMBL" id="JBAMIC010004070">
    <property type="protein sequence ID" value="KAK7087621.1"/>
    <property type="molecule type" value="Genomic_DNA"/>
</dbReference>
<comment type="subcellular location">
    <subcellularLocation>
        <location evidence="1">Cytoplasm</location>
        <location evidence="1">Cytoskeleton</location>
        <location evidence="1">Cilium basal body</location>
    </subcellularLocation>
</comment>
<gene>
    <name evidence="6" type="ORF">V1264_021647</name>
</gene>
<keyword evidence="4" id="KW-0206">Cytoskeleton</keyword>
<organism evidence="6 7">
    <name type="scientific">Littorina saxatilis</name>
    <dbReference type="NCBI Taxonomy" id="31220"/>
    <lineage>
        <taxon>Eukaryota</taxon>
        <taxon>Metazoa</taxon>
        <taxon>Spiralia</taxon>
        <taxon>Lophotrochozoa</taxon>
        <taxon>Mollusca</taxon>
        <taxon>Gastropoda</taxon>
        <taxon>Caenogastropoda</taxon>
        <taxon>Littorinimorpha</taxon>
        <taxon>Littorinoidea</taxon>
        <taxon>Littorinidae</taxon>
        <taxon>Littorina</taxon>
    </lineage>
</organism>
<evidence type="ECO:0000256" key="3">
    <source>
        <dbReference type="ARBA" id="ARBA00022794"/>
    </source>
</evidence>